<feature type="transmembrane region" description="Helical" evidence="2">
    <location>
        <begin position="63"/>
        <end position="80"/>
    </location>
</feature>
<dbReference type="AlphaFoldDB" id="A0A1C5AYC7"/>
<keyword evidence="2" id="KW-0812">Transmembrane</keyword>
<dbReference type="PANTHER" id="PTHR35797:SF1">
    <property type="entry name" value="PROTEASE"/>
    <property type="match status" value="1"/>
</dbReference>
<keyword evidence="5" id="KW-1185">Reference proteome</keyword>
<dbReference type="Proteomes" id="UP000183585">
    <property type="component" value="Unassembled WGS sequence"/>
</dbReference>
<evidence type="ECO:0000259" key="3">
    <source>
        <dbReference type="Pfam" id="PF02517"/>
    </source>
</evidence>
<feature type="transmembrane region" description="Helical" evidence="2">
    <location>
        <begin position="170"/>
        <end position="189"/>
    </location>
</feature>
<keyword evidence="4" id="KW-0378">Hydrolase</keyword>
<feature type="transmembrane region" description="Helical" evidence="2">
    <location>
        <begin position="264"/>
        <end position="284"/>
    </location>
</feature>
<dbReference type="GO" id="GO:0006508">
    <property type="term" value="P:proteolysis"/>
    <property type="evidence" value="ECO:0007669"/>
    <property type="project" value="UniProtKB-KW"/>
</dbReference>
<dbReference type="PANTHER" id="PTHR35797">
    <property type="entry name" value="PROTEASE-RELATED"/>
    <property type="match status" value="1"/>
</dbReference>
<feature type="region of interest" description="Disordered" evidence="1">
    <location>
        <begin position="1"/>
        <end position="23"/>
    </location>
</feature>
<dbReference type="Pfam" id="PF02517">
    <property type="entry name" value="Rce1-like"/>
    <property type="match status" value="1"/>
</dbReference>
<keyword evidence="2" id="KW-1133">Transmembrane helix</keyword>
<dbReference type="RefSeq" id="WP_074479285.1">
    <property type="nucleotide sequence ID" value="NZ_FMCT01000027.1"/>
</dbReference>
<evidence type="ECO:0000256" key="1">
    <source>
        <dbReference type="SAM" id="MobiDB-lite"/>
    </source>
</evidence>
<evidence type="ECO:0000313" key="5">
    <source>
        <dbReference type="Proteomes" id="UP000183585"/>
    </source>
</evidence>
<protein>
    <submittedName>
        <fullName evidence="4">CAAX protease self-immunity</fullName>
    </submittedName>
</protein>
<feature type="transmembrane region" description="Helical" evidence="2">
    <location>
        <begin position="209"/>
        <end position="228"/>
    </location>
</feature>
<evidence type="ECO:0000256" key="2">
    <source>
        <dbReference type="SAM" id="Phobius"/>
    </source>
</evidence>
<dbReference type="EMBL" id="FMCT01000027">
    <property type="protein sequence ID" value="SCF50166.1"/>
    <property type="molecule type" value="Genomic_DNA"/>
</dbReference>
<proteinExistence type="predicted"/>
<dbReference type="GO" id="GO:0004175">
    <property type="term" value="F:endopeptidase activity"/>
    <property type="evidence" value="ECO:0007669"/>
    <property type="project" value="UniProtKB-ARBA"/>
</dbReference>
<organism evidence="4 5">
    <name type="scientific">Micromonospora carbonacea</name>
    <dbReference type="NCBI Taxonomy" id="47853"/>
    <lineage>
        <taxon>Bacteria</taxon>
        <taxon>Bacillati</taxon>
        <taxon>Actinomycetota</taxon>
        <taxon>Actinomycetes</taxon>
        <taxon>Micromonosporales</taxon>
        <taxon>Micromonosporaceae</taxon>
        <taxon>Micromonospora</taxon>
    </lineage>
</organism>
<feature type="transmembrane region" description="Helical" evidence="2">
    <location>
        <begin position="137"/>
        <end position="158"/>
    </location>
</feature>
<keyword evidence="2" id="KW-0472">Membrane</keyword>
<feature type="transmembrane region" description="Helical" evidence="2">
    <location>
        <begin position="240"/>
        <end position="258"/>
    </location>
</feature>
<dbReference type="GO" id="GO:0080120">
    <property type="term" value="P:CAAX-box protein maturation"/>
    <property type="evidence" value="ECO:0007669"/>
    <property type="project" value="UniProtKB-ARBA"/>
</dbReference>
<dbReference type="InterPro" id="IPR042150">
    <property type="entry name" value="MmRce1-like"/>
</dbReference>
<evidence type="ECO:0000313" key="4">
    <source>
        <dbReference type="EMBL" id="SCF50166.1"/>
    </source>
</evidence>
<reference evidence="5" key="1">
    <citation type="submission" date="2016-06" db="EMBL/GenBank/DDBJ databases">
        <authorList>
            <person name="Varghese N."/>
            <person name="Submissions Spin"/>
        </authorList>
    </citation>
    <scope>NUCLEOTIDE SEQUENCE [LARGE SCALE GENOMIC DNA]</scope>
    <source>
        <strain evidence="5">DSM 43168</strain>
    </source>
</reference>
<feature type="domain" description="CAAX prenyl protease 2/Lysostaphin resistance protein A-like" evidence="3">
    <location>
        <begin position="143"/>
        <end position="244"/>
    </location>
</feature>
<feature type="transmembrane region" description="Helical" evidence="2">
    <location>
        <begin position="30"/>
        <end position="51"/>
    </location>
</feature>
<dbReference type="InterPro" id="IPR003675">
    <property type="entry name" value="Rce1/LyrA-like_dom"/>
</dbReference>
<gene>
    <name evidence="4" type="ORF">GA0070563_12710</name>
</gene>
<keyword evidence="4" id="KW-0645">Protease</keyword>
<name>A0A1C5AYC7_9ACTN</name>
<accession>A0A1C5AYC7</accession>
<sequence>MTAPRSRTSGDAIPGTTEATSSTARDPRRVLAWFAGTLTIVTAVVLVPLFAGGADADTFNATVPLLSWAPALSAFVAHLGTGRRTSFLNWSAVRPLRTGRVLRTGALMLAVFVAIPAVITLLSLALGVVAWQPSGQALRLVPLVLPLALVGMLTVTGEEIGWRGALHTSLARYGLVRASVSIGGLWALWHLPLLLGYHLDGAMAGREVVATTVNLLFAALVLSAARALSASVWPAAWAHALMNTTLVFTSSNLVTPATELTDGAFWTLQLVTWIVIGCAGALLLRTAARSSTHLTSARS</sequence>
<feature type="transmembrane region" description="Helical" evidence="2">
    <location>
        <begin position="101"/>
        <end position="131"/>
    </location>
</feature>